<dbReference type="Pfam" id="PF11888">
    <property type="entry name" value="DUF3408"/>
    <property type="match status" value="1"/>
</dbReference>
<dbReference type="OrthoDB" id="949719at2"/>
<reference evidence="2 3" key="1">
    <citation type="submission" date="2019-01" db="EMBL/GenBank/DDBJ databases">
        <title>Whole Genome of Ornithobacterium rhinotracheale FARPER-174b.</title>
        <authorList>
            <person name="Tataje-Lavanda L.A."/>
            <person name="Montalvan A."/>
            <person name="Montesinos R."/>
            <person name="Zimic M."/>
            <person name="Fernandez-Sanchez M."/>
            <person name="Fernandez-Diaz M."/>
        </authorList>
    </citation>
    <scope>NUCLEOTIDE SEQUENCE [LARGE SCALE GENOMIC DNA]</scope>
    <source>
        <strain evidence="2 3">FARPER-174b</strain>
    </source>
</reference>
<protein>
    <submittedName>
        <fullName evidence="2">DUF3408 domain-containing protein</fullName>
    </submittedName>
</protein>
<accession>A0A410JQ43</accession>
<name>A0A410JQ43_ORNRH</name>
<gene>
    <name evidence="2" type="ORF">EQP59_02200</name>
</gene>
<dbReference type="EMBL" id="CP035107">
    <property type="protein sequence ID" value="QAR30252.1"/>
    <property type="molecule type" value="Genomic_DNA"/>
</dbReference>
<evidence type="ECO:0000256" key="1">
    <source>
        <dbReference type="SAM" id="MobiDB-lite"/>
    </source>
</evidence>
<evidence type="ECO:0000313" key="2">
    <source>
        <dbReference type="EMBL" id="QAR30252.1"/>
    </source>
</evidence>
<dbReference type="AlphaFoldDB" id="A0A410JQ43"/>
<feature type="compositionally biased region" description="Basic and acidic residues" evidence="1">
    <location>
        <begin position="36"/>
        <end position="52"/>
    </location>
</feature>
<dbReference type="Proteomes" id="UP000287701">
    <property type="component" value="Chromosome"/>
</dbReference>
<dbReference type="RefSeq" id="WP_128500754.1">
    <property type="nucleotide sequence ID" value="NZ_CP035107.1"/>
</dbReference>
<sequence length="149" mass="17377">MSKKRNPINESELMELMAGKKDEPSVVKNPVRTSKPIKDESVSDNEIQDKEPANMLEPEQKATTSTRLKKTDVETYESLFFSSGETSARNGKSVYIRPEFHRRIVQIVQVIGEDKISIYNYLDNLLEDHFNRYEKEIKKAFKDKYKPIF</sequence>
<dbReference type="InterPro" id="IPR021823">
    <property type="entry name" value="DUF3408"/>
</dbReference>
<feature type="region of interest" description="Disordered" evidence="1">
    <location>
        <begin position="1"/>
        <end position="67"/>
    </location>
</feature>
<evidence type="ECO:0000313" key="3">
    <source>
        <dbReference type="Proteomes" id="UP000287701"/>
    </source>
</evidence>
<proteinExistence type="predicted"/>
<organism evidence="2 3">
    <name type="scientific">Ornithobacterium rhinotracheale</name>
    <dbReference type="NCBI Taxonomy" id="28251"/>
    <lineage>
        <taxon>Bacteria</taxon>
        <taxon>Pseudomonadati</taxon>
        <taxon>Bacteroidota</taxon>
        <taxon>Flavobacteriia</taxon>
        <taxon>Flavobacteriales</taxon>
        <taxon>Weeksellaceae</taxon>
        <taxon>Ornithobacterium</taxon>
    </lineage>
</organism>